<dbReference type="HOGENOM" id="CLU_1323954_0_0_2"/>
<dbReference type="STRING" id="1056495.Calag_0623"/>
<name>L0A911_CALLD</name>
<gene>
    <name evidence="1" type="ordered locus">Calag_0623</name>
</gene>
<dbReference type="OrthoDB" id="33364at2157"/>
<reference evidence="2" key="1">
    <citation type="submission" date="2012-03" db="EMBL/GenBank/DDBJ databases">
        <title>Complete genome of Caldisphaera lagunensis DSM 15908.</title>
        <authorList>
            <person name="Lucas S."/>
            <person name="Copeland A."/>
            <person name="Lapidus A."/>
            <person name="Glavina del Rio T."/>
            <person name="Dalin E."/>
            <person name="Tice H."/>
            <person name="Bruce D."/>
            <person name="Goodwin L."/>
            <person name="Pitluck S."/>
            <person name="Peters L."/>
            <person name="Mikhailova N."/>
            <person name="Teshima H."/>
            <person name="Kyrpides N."/>
            <person name="Mavromatis K."/>
            <person name="Ivanova N."/>
            <person name="Brettin T."/>
            <person name="Detter J.C."/>
            <person name="Han C."/>
            <person name="Larimer F."/>
            <person name="Land M."/>
            <person name="Hauser L."/>
            <person name="Markowitz V."/>
            <person name="Cheng J.-F."/>
            <person name="Hugenholtz P."/>
            <person name="Woyke T."/>
            <person name="Wu D."/>
            <person name="Spring S."/>
            <person name="Schroeder M."/>
            <person name="Brambilla E."/>
            <person name="Klenk H.-P."/>
            <person name="Eisen J.A."/>
        </authorList>
    </citation>
    <scope>NUCLEOTIDE SEQUENCE [LARGE SCALE GENOMIC DNA]</scope>
    <source>
        <strain evidence="2">DSM 15908 / JCM 11604 / IC-154</strain>
    </source>
</reference>
<dbReference type="EMBL" id="CP003378">
    <property type="protein sequence ID" value="AFZ70378.1"/>
    <property type="molecule type" value="Genomic_DNA"/>
</dbReference>
<dbReference type="Proteomes" id="UP000010469">
    <property type="component" value="Chromosome"/>
</dbReference>
<dbReference type="InParanoid" id="L0A911"/>
<dbReference type="GeneID" id="14211883"/>
<dbReference type="RefSeq" id="WP_015232276.1">
    <property type="nucleotide sequence ID" value="NC_019791.1"/>
</dbReference>
<dbReference type="KEGG" id="clg:Calag_0623"/>
<dbReference type="eggNOG" id="arCOG05323">
    <property type="taxonomic scope" value="Archaea"/>
</dbReference>
<evidence type="ECO:0000313" key="2">
    <source>
        <dbReference type="Proteomes" id="UP000010469"/>
    </source>
</evidence>
<keyword evidence="2" id="KW-1185">Reference proteome</keyword>
<protein>
    <submittedName>
        <fullName evidence="1">Uncharacterized protein</fullName>
    </submittedName>
</protein>
<organism evidence="1 2">
    <name type="scientific">Caldisphaera lagunensis (strain DSM 15908 / JCM 11604 / ANMR 0165 / IC-154)</name>
    <dbReference type="NCBI Taxonomy" id="1056495"/>
    <lineage>
        <taxon>Archaea</taxon>
        <taxon>Thermoproteota</taxon>
        <taxon>Thermoprotei</taxon>
        <taxon>Acidilobales</taxon>
        <taxon>Caldisphaeraceae</taxon>
        <taxon>Caldisphaera</taxon>
    </lineage>
</organism>
<proteinExistence type="predicted"/>
<dbReference type="AlphaFoldDB" id="L0A911"/>
<accession>L0A911</accession>
<sequence>MATSKVVLIGINSLSYGEFMICKPKTLLYLLGNSFRGVVENNPPKDAISSWLSIFSLNRTNNNESINKLDDLPLIKLVNPILINIPISNPTYGRVNIKLDQSISYQEEIDTVMNEIMENQENGPIISGITALERIDDKSCEIYNAIDKMLLNVIRNVDEFIIFSPYGMKKGKINEPYGVYLSSRPRPNEHDTVKLWEIGQIFVDIVKGDNVQDDF</sequence>
<evidence type="ECO:0000313" key="1">
    <source>
        <dbReference type="EMBL" id="AFZ70378.1"/>
    </source>
</evidence>